<reference evidence="1 2" key="1">
    <citation type="submission" date="2023-07" db="EMBL/GenBank/DDBJ databases">
        <title>Genomic Encyclopedia of Type Strains, Phase IV (KMG-IV): sequencing the most valuable type-strain genomes for metagenomic binning, comparative biology and taxonomic classification.</title>
        <authorList>
            <person name="Goeker M."/>
        </authorList>
    </citation>
    <scope>NUCLEOTIDE SEQUENCE [LARGE SCALE GENOMIC DNA]</scope>
    <source>
        <strain evidence="1 2">DSM 22170</strain>
    </source>
</reference>
<evidence type="ECO:0000313" key="1">
    <source>
        <dbReference type="EMBL" id="MDR6246054.1"/>
    </source>
</evidence>
<keyword evidence="2" id="KW-1185">Reference proteome</keyword>
<organism evidence="1 2">
    <name type="scientific">Paenibacillus hunanensis</name>
    <dbReference type="NCBI Taxonomy" id="539262"/>
    <lineage>
        <taxon>Bacteria</taxon>
        <taxon>Bacillati</taxon>
        <taxon>Bacillota</taxon>
        <taxon>Bacilli</taxon>
        <taxon>Bacillales</taxon>
        <taxon>Paenibacillaceae</taxon>
        <taxon>Paenibacillus</taxon>
    </lineage>
</organism>
<proteinExistence type="predicted"/>
<name>A0ABU1J3G6_9BACL</name>
<dbReference type="Proteomes" id="UP001185028">
    <property type="component" value="Unassembled WGS sequence"/>
</dbReference>
<dbReference type="EMBL" id="JAVDQH010000021">
    <property type="protein sequence ID" value="MDR6246054.1"/>
    <property type="molecule type" value="Genomic_DNA"/>
</dbReference>
<protein>
    <recommendedName>
        <fullName evidence="3">PQQ-binding-like beta-propeller repeat protein</fullName>
    </recommendedName>
</protein>
<gene>
    <name evidence="1" type="ORF">JOC58_003973</name>
</gene>
<comment type="caution">
    <text evidence="1">The sequence shown here is derived from an EMBL/GenBank/DDBJ whole genome shotgun (WGS) entry which is preliminary data.</text>
</comment>
<evidence type="ECO:0008006" key="3">
    <source>
        <dbReference type="Google" id="ProtNLM"/>
    </source>
</evidence>
<dbReference type="RefSeq" id="WP_188775683.1">
    <property type="nucleotide sequence ID" value="NZ_BMMB01000005.1"/>
</dbReference>
<accession>A0ABU1J3G6</accession>
<dbReference type="InterPro" id="IPR011044">
    <property type="entry name" value="Quino_amine_DH_bsu"/>
</dbReference>
<sequence length="429" mass="48842">MKPFHARVSAQALWTRLLIVPLLLCSVLLPAGNYANAATIAAGTSDVMEHATASHPTAQQLDLSTVTNGSSSHSATQATDAPIINSRPITTEQQQLSFPQDFWIEQDIVALPQDRVLFVDRLTGDIYLNDLQTGSNLWSHQYEHIYSYRALPSSGKLVLIIQNKQHLQKLVLGSKGETLSTFNYPASLLGSLSDHQLSSYQISWSAPLQQGEKERIAIQQQDEVRIYESPWKKPLRTYKLKALQNHTLKDIHSTHMEYQSDRLVIQYAAGSLMQTEQIFEMLNTSSTSYHGKVVEIPWNLQSDFQLENGQAVIYSYSTKHPPLGPNGATSYPIYRRYDVASGKLLVEKTYVFKAQEPLWTTEYSNGQLLLSDRDEDRMSLYDKQGKELWQLPQLSDDIRLRLIKYENKLLYLLIETKDRQFKLVKQPLI</sequence>
<dbReference type="SUPFAM" id="SSF50969">
    <property type="entry name" value="YVTN repeat-like/Quinoprotein amine dehydrogenase"/>
    <property type="match status" value="1"/>
</dbReference>
<evidence type="ECO:0000313" key="2">
    <source>
        <dbReference type="Proteomes" id="UP001185028"/>
    </source>
</evidence>